<dbReference type="EMBL" id="JBHSPA010000022">
    <property type="protein sequence ID" value="MFC5825394.1"/>
    <property type="molecule type" value="Genomic_DNA"/>
</dbReference>
<dbReference type="Proteomes" id="UP001596058">
    <property type="component" value="Unassembled WGS sequence"/>
</dbReference>
<keyword evidence="3" id="KW-1185">Reference proteome</keyword>
<protein>
    <submittedName>
        <fullName evidence="2">Uncharacterized protein</fullName>
    </submittedName>
</protein>
<proteinExistence type="predicted"/>
<reference evidence="3" key="1">
    <citation type="journal article" date="2019" name="Int. J. Syst. Evol. Microbiol.">
        <title>The Global Catalogue of Microorganisms (GCM) 10K type strain sequencing project: providing services to taxonomists for standard genome sequencing and annotation.</title>
        <authorList>
            <consortium name="The Broad Institute Genomics Platform"/>
            <consortium name="The Broad Institute Genome Sequencing Center for Infectious Disease"/>
            <person name="Wu L."/>
            <person name="Ma J."/>
        </authorList>
    </citation>
    <scope>NUCLEOTIDE SEQUENCE [LARGE SCALE GENOMIC DNA]</scope>
    <source>
        <strain evidence="3">CCUG 53903</strain>
    </source>
</reference>
<sequence>MLTITAYVTGDDPPQLTLTAPPTGPGASAPPCTVVRGTATLAEGMALFVAVRRKPGLSRPKTIRFYRVDATRASTTWDVPISLDAANPEMSGEWYSIWALSVSAEWADFLEKVDGTTDGPLVIASAMPPHEGEAPSINVQRGAGQGSC</sequence>
<organism evidence="2 3">
    <name type="scientific">Nonomuraea insulae</name>
    <dbReference type="NCBI Taxonomy" id="1616787"/>
    <lineage>
        <taxon>Bacteria</taxon>
        <taxon>Bacillati</taxon>
        <taxon>Actinomycetota</taxon>
        <taxon>Actinomycetes</taxon>
        <taxon>Streptosporangiales</taxon>
        <taxon>Streptosporangiaceae</taxon>
        <taxon>Nonomuraea</taxon>
    </lineage>
</organism>
<evidence type="ECO:0000256" key="1">
    <source>
        <dbReference type="SAM" id="MobiDB-lite"/>
    </source>
</evidence>
<evidence type="ECO:0000313" key="2">
    <source>
        <dbReference type="EMBL" id="MFC5825394.1"/>
    </source>
</evidence>
<feature type="region of interest" description="Disordered" evidence="1">
    <location>
        <begin position="128"/>
        <end position="148"/>
    </location>
</feature>
<comment type="caution">
    <text evidence="2">The sequence shown here is derived from an EMBL/GenBank/DDBJ whole genome shotgun (WGS) entry which is preliminary data.</text>
</comment>
<evidence type="ECO:0000313" key="3">
    <source>
        <dbReference type="Proteomes" id="UP001596058"/>
    </source>
</evidence>
<gene>
    <name evidence="2" type="ORF">ACFPZ3_16145</name>
</gene>
<name>A0ABW1CI79_9ACTN</name>
<accession>A0ABW1CI79</accession>